<dbReference type="EMBL" id="CP042425">
    <property type="protein sequence ID" value="QEL15519.1"/>
    <property type="molecule type" value="Genomic_DNA"/>
</dbReference>
<dbReference type="Proteomes" id="UP000324974">
    <property type="component" value="Chromosome"/>
</dbReference>
<dbReference type="InterPro" id="IPR032576">
    <property type="entry name" value="DUF4921"/>
</dbReference>
<dbReference type="KEGG" id="lrs:PX52LOC_02443"/>
<dbReference type="RefSeq" id="WP_149110325.1">
    <property type="nucleotide sequence ID" value="NZ_CP042425.1"/>
</dbReference>
<evidence type="ECO:0000256" key="1">
    <source>
        <dbReference type="PIRSR" id="PIRSR000808-1"/>
    </source>
</evidence>
<dbReference type="GO" id="GO:0008270">
    <property type="term" value="F:zinc ion binding"/>
    <property type="evidence" value="ECO:0007669"/>
    <property type="project" value="InterPro"/>
</dbReference>
<evidence type="ECO:0000259" key="3">
    <source>
        <dbReference type="Pfam" id="PF16268"/>
    </source>
</evidence>
<dbReference type="InterPro" id="IPR053177">
    <property type="entry name" value="ADP-glucose_phosphorylase"/>
</dbReference>
<feature type="domain" description="DUF4921" evidence="3">
    <location>
        <begin position="126"/>
        <end position="294"/>
    </location>
</feature>
<dbReference type="PANTHER" id="PTHR42763:SF1">
    <property type="entry name" value="UDP-GLUCOSE--HEXOSE-1-PHOSPHATE URIDYLYLTRANSFERASE"/>
    <property type="match status" value="1"/>
</dbReference>
<keyword evidence="2" id="KW-0862">Zinc</keyword>
<proteinExistence type="predicted"/>
<dbReference type="PANTHER" id="PTHR42763">
    <property type="entry name" value="ADP-GLUCOSE PHOSPHORYLASE"/>
    <property type="match status" value="1"/>
</dbReference>
<dbReference type="PIRSF" id="PIRSF000808">
    <property type="entry name" value="GalT"/>
    <property type="match status" value="1"/>
</dbReference>
<feature type="binding site" evidence="2">
    <location>
        <position position="48"/>
    </location>
    <ligand>
        <name>Zn(2+)</name>
        <dbReference type="ChEBI" id="CHEBI:29105"/>
    </ligand>
</feature>
<accession>A0A5C1A863</accession>
<dbReference type="SUPFAM" id="SSF54197">
    <property type="entry name" value="HIT-like"/>
    <property type="match status" value="2"/>
</dbReference>
<evidence type="ECO:0000313" key="4">
    <source>
        <dbReference type="EMBL" id="QEL15519.1"/>
    </source>
</evidence>
<dbReference type="InterPro" id="IPR001937">
    <property type="entry name" value="GalP_UDPtransf1"/>
</dbReference>
<feature type="binding site" evidence="2">
    <location>
        <position position="45"/>
    </location>
    <ligand>
        <name>Zn(2+)</name>
        <dbReference type="ChEBI" id="CHEBI:29105"/>
    </ligand>
</feature>
<dbReference type="Pfam" id="PF16268">
    <property type="entry name" value="DUF4921"/>
    <property type="match status" value="1"/>
</dbReference>
<evidence type="ECO:0000256" key="2">
    <source>
        <dbReference type="PIRSR" id="PIRSR000808-3"/>
    </source>
</evidence>
<comment type="cofactor">
    <cofactor evidence="2">
        <name>Zn(2+)</name>
        <dbReference type="ChEBI" id="CHEBI:29105"/>
    </cofactor>
    <text evidence="2">Binds 1 zinc ion per subunit.</text>
</comment>
<organism evidence="4 5">
    <name type="scientific">Limnoglobus roseus</name>
    <dbReference type="NCBI Taxonomy" id="2598579"/>
    <lineage>
        <taxon>Bacteria</taxon>
        <taxon>Pseudomonadati</taxon>
        <taxon>Planctomycetota</taxon>
        <taxon>Planctomycetia</taxon>
        <taxon>Gemmatales</taxon>
        <taxon>Gemmataceae</taxon>
        <taxon>Limnoglobus</taxon>
    </lineage>
</organism>
<gene>
    <name evidence="4" type="primary">galT</name>
    <name evidence="4" type="ORF">PX52LOC_02443</name>
</gene>
<reference evidence="5" key="1">
    <citation type="submission" date="2019-08" db="EMBL/GenBank/DDBJ databases">
        <title>Limnoglobus roseus gen. nov., sp. nov., a novel freshwater planctomycete with a giant genome from the family Gemmataceae.</title>
        <authorList>
            <person name="Kulichevskaya I.S."/>
            <person name="Naumoff D.G."/>
            <person name="Miroshnikov K."/>
            <person name="Ivanova A."/>
            <person name="Philippov D.A."/>
            <person name="Hakobyan A."/>
            <person name="Rijpstra I.C."/>
            <person name="Sinninghe Damste J.S."/>
            <person name="Liesack W."/>
            <person name="Dedysh S.N."/>
        </authorList>
    </citation>
    <scope>NUCLEOTIDE SEQUENCE [LARGE SCALE GENOMIC DNA]</scope>
    <source>
        <strain evidence="5">PX52</strain>
    </source>
</reference>
<keyword evidence="2" id="KW-0479">Metal-binding</keyword>
<dbReference type="AlphaFoldDB" id="A0A5C1A863"/>
<name>A0A5C1A863_9BACT</name>
<feature type="binding site" evidence="2">
    <location>
        <position position="150"/>
    </location>
    <ligand>
        <name>Zn(2+)</name>
        <dbReference type="ChEBI" id="CHEBI:29105"/>
    </ligand>
</feature>
<protein>
    <submittedName>
        <fullName evidence="4">Galactose-1-phosphate uridylyltransferase</fullName>
    </submittedName>
</protein>
<dbReference type="OrthoDB" id="9769064at2"/>
<keyword evidence="4" id="KW-0548">Nucleotidyltransferase</keyword>
<keyword evidence="4" id="KW-0808">Transferase</keyword>
<feature type="active site" description="Tele-UMP-histidine intermediate" evidence="1">
    <location>
        <position position="152"/>
    </location>
</feature>
<dbReference type="GO" id="GO:0006012">
    <property type="term" value="P:galactose metabolic process"/>
    <property type="evidence" value="ECO:0007669"/>
    <property type="project" value="InterPro"/>
</dbReference>
<feature type="binding site" evidence="2">
    <location>
        <position position="99"/>
    </location>
    <ligand>
        <name>Zn(2+)</name>
        <dbReference type="ChEBI" id="CHEBI:29105"/>
    </ligand>
</feature>
<keyword evidence="5" id="KW-1185">Reference proteome</keyword>
<sequence length="305" mass="34435">MTSSEYRRCPVTGRTVVLAPRRAERPMELRHAEPHHRNRVSGGHCPFCPGSEAETPPELFAIRDEAGWQLRVVPNKFPAVDPKSGAFGFHEVLIECSEHFASPTDLSNAQFANIFTAYRERLLHHAADPRIASVSVFKNVGAEAGASLAHLHSQLVALPFVPEPLQQELAATDCRHCGGHDPTRVVAESPHFIAVCPYAPRFAYEMWVLPKDHRPRFETICEVEELAALMKQILTALDRVLNFPAYNWVLHTAPRGDFPYFHWRFEVFPRLSRVAGFEWGSGVFINDVFPERAARELRDAILRGQ</sequence>
<dbReference type="Gene3D" id="3.30.428.10">
    <property type="entry name" value="HIT-like"/>
    <property type="match status" value="2"/>
</dbReference>
<evidence type="ECO:0000313" key="5">
    <source>
        <dbReference type="Proteomes" id="UP000324974"/>
    </source>
</evidence>
<dbReference type="GO" id="GO:0008108">
    <property type="term" value="F:UDP-glucose:hexose-1-phosphate uridylyltransferase activity"/>
    <property type="evidence" value="ECO:0007669"/>
    <property type="project" value="InterPro"/>
</dbReference>
<dbReference type="InterPro" id="IPR036265">
    <property type="entry name" value="HIT-like_sf"/>
</dbReference>